<accession>A0ABW8AFR1</accession>
<reference evidence="2 3" key="1">
    <citation type="submission" date="2024-10" db="EMBL/GenBank/DDBJ databases">
        <title>The Natural Products Discovery Center: Release of the First 8490 Sequenced Strains for Exploring Actinobacteria Biosynthetic Diversity.</title>
        <authorList>
            <person name="Kalkreuter E."/>
            <person name="Kautsar S.A."/>
            <person name="Yang D."/>
            <person name="Bader C.D."/>
            <person name="Teijaro C.N."/>
            <person name="Fluegel L."/>
            <person name="Davis C.M."/>
            <person name="Simpson J.R."/>
            <person name="Lauterbach L."/>
            <person name="Steele A.D."/>
            <person name="Gui C."/>
            <person name="Meng S."/>
            <person name="Li G."/>
            <person name="Viehrig K."/>
            <person name="Ye F."/>
            <person name="Su P."/>
            <person name="Kiefer A.F."/>
            <person name="Nichols A."/>
            <person name="Cepeda A.J."/>
            <person name="Yan W."/>
            <person name="Fan B."/>
            <person name="Jiang Y."/>
            <person name="Adhikari A."/>
            <person name="Zheng C.-J."/>
            <person name="Schuster L."/>
            <person name="Cowan T.M."/>
            <person name="Smanski M.J."/>
            <person name="Chevrette M.G."/>
            <person name="De Carvalho L.P.S."/>
            <person name="Shen B."/>
        </authorList>
    </citation>
    <scope>NUCLEOTIDE SEQUENCE [LARGE SCALE GENOMIC DNA]</scope>
    <source>
        <strain evidence="2 3">NPDC049503</strain>
    </source>
</reference>
<keyword evidence="1" id="KW-1133">Transmembrane helix</keyword>
<name>A0ABW8AFR1_9ACTN</name>
<dbReference type="RefSeq" id="WP_397025130.1">
    <property type="nucleotide sequence ID" value="NZ_JBITMB010000009.1"/>
</dbReference>
<dbReference type="EMBL" id="JBITMB010000009">
    <property type="protein sequence ID" value="MFI7444836.1"/>
    <property type="molecule type" value="Genomic_DNA"/>
</dbReference>
<dbReference type="Proteomes" id="UP001612928">
    <property type="component" value="Unassembled WGS sequence"/>
</dbReference>
<keyword evidence="1" id="KW-0812">Transmembrane</keyword>
<feature type="transmembrane region" description="Helical" evidence="1">
    <location>
        <begin position="55"/>
        <end position="76"/>
    </location>
</feature>
<evidence type="ECO:0000313" key="2">
    <source>
        <dbReference type="EMBL" id="MFI7444836.1"/>
    </source>
</evidence>
<gene>
    <name evidence="2" type="ORF">ACIBP5_33095</name>
</gene>
<comment type="caution">
    <text evidence="2">The sequence shown here is derived from an EMBL/GenBank/DDBJ whole genome shotgun (WGS) entry which is preliminary data.</text>
</comment>
<organism evidence="2 3">
    <name type="scientific">Nonomuraea indica</name>
    <dbReference type="NCBI Taxonomy" id="1581193"/>
    <lineage>
        <taxon>Bacteria</taxon>
        <taxon>Bacillati</taxon>
        <taxon>Actinomycetota</taxon>
        <taxon>Actinomycetes</taxon>
        <taxon>Streptosporangiales</taxon>
        <taxon>Streptosporangiaceae</taxon>
        <taxon>Nonomuraea</taxon>
    </lineage>
</organism>
<evidence type="ECO:0000256" key="1">
    <source>
        <dbReference type="SAM" id="Phobius"/>
    </source>
</evidence>
<sequence length="304" mass="32558">MNELRQLARVRDEDLAGRASGAGARTLLAAITATGDPGAVRERGARPRRRRARRLLAGALVTAAVVSAVAAGPGLLGERVGTATSFANAAMEIELRGDYWVAEVRDPFARHHEYAEAFRAVGLDIDMRLLPVSPSQVGRIVRMGFSGGQGRSKGIGGDREPAGCTFGQGECRLKVTVGRDFTGKGVLYLGRAARPGERYQSSGAATRKGEMLAGFRVDERPVGEVVAEARLRGLRVVFQVIDPNEDGNGYGVDPRARHEPVADDWIVWEAEAEQPGVVRLLVTEKRLAKNPVYGGPKPPELTSG</sequence>
<proteinExistence type="predicted"/>
<keyword evidence="3" id="KW-1185">Reference proteome</keyword>
<keyword evidence="1" id="KW-0472">Membrane</keyword>
<protein>
    <submittedName>
        <fullName evidence="2">Uncharacterized protein</fullName>
    </submittedName>
</protein>
<evidence type="ECO:0000313" key="3">
    <source>
        <dbReference type="Proteomes" id="UP001612928"/>
    </source>
</evidence>